<sequence>MYQQALENLQLDLALMKVIPVFNGTNLEDGEEPSRLLSLVVNNGVEKPILQPRVQIIFEQKCVDHCLQLLSYQLPPSFLLHIITIIAGITKVNGPHLDYLISSEYFMLVKQHINSTTPRLAFRIWSTVFQTLKYRPTFAETLVALDYVQHVVRAAEMSVAAGVQKNQSHIPLQFAFGDYDWVAKHSFIAAKYMVPYAKQELGVGLTPHLYKFFLAETDPVQVAAIELQKLLLMDCEQTWDIFVNVGVQSGIAHPVLGRLPSPSILSFSAMITVQKLSPSILSGCLIGVISQRRRVMQKRQSGQLPVFQTENERAVTRGSRWQFKASMSVLAHVFNLFAALLKQNPEKFGRTELPLASLLPTIIKFVDSVHPLATQSLQEITQSTMSKILSTNNTALTPQERSYANYICAEDTRDELTPAELLQDLVLSQTTLRERDVNEISAQWYNTVSHAIIALITNCLEIPLAYTVFYAHISTPMQPVSMPTLFTAIFKLFDLVDRDGSVSLMRICQHAAKLWKDMPEVILGALPVGGVMKFVKQETNMDDILFHTAALQSLSSFVTAALAYQASAQDGIYLDETRLKKVNDLAQLFANLEVRAYVNHFVDSPEQSLAEAARTVTQFIEAH</sequence>
<protein>
    <submittedName>
        <fullName evidence="1">Uncharacterized protein</fullName>
    </submittedName>
</protein>
<evidence type="ECO:0000313" key="1">
    <source>
        <dbReference type="EMBL" id="KAK2956421.1"/>
    </source>
</evidence>
<proteinExistence type="predicted"/>
<dbReference type="EMBL" id="JARBJD010000056">
    <property type="protein sequence ID" value="KAK2956421.1"/>
    <property type="molecule type" value="Genomic_DNA"/>
</dbReference>
<reference evidence="1 2" key="1">
    <citation type="journal article" date="2022" name="bioRxiv">
        <title>Genomics of Preaxostyla Flagellates Illuminates Evolutionary Transitions and the Path Towards Mitochondrial Loss.</title>
        <authorList>
            <person name="Novak L.V.F."/>
            <person name="Treitli S.C."/>
            <person name="Pyrih J."/>
            <person name="Halakuc P."/>
            <person name="Pipaliya S.V."/>
            <person name="Vacek V."/>
            <person name="Brzon O."/>
            <person name="Soukal P."/>
            <person name="Eme L."/>
            <person name="Dacks J.B."/>
            <person name="Karnkowska A."/>
            <person name="Elias M."/>
            <person name="Hampl V."/>
        </authorList>
    </citation>
    <scope>NUCLEOTIDE SEQUENCE [LARGE SCALE GENOMIC DNA]</scope>
    <source>
        <strain evidence="1">NAU3</strain>
        <tissue evidence="1">Gut</tissue>
    </source>
</reference>
<evidence type="ECO:0000313" key="2">
    <source>
        <dbReference type="Proteomes" id="UP001281761"/>
    </source>
</evidence>
<comment type="caution">
    <text evidence="1">The sequence shown here is derived from an EMBL/GenBank/DDBJ whole genome shotgun (WGS) entry which is preliminary data.</text>
</comment>
<keyword evidence="2" id="KW-1185">Reference proteome</keyword>
<accession>A0ABQ9XY78</accession>
<gene>
    <name evidence="1" type="ORF">BLNAU_8644</name>
</gene>
<organism evidence="1 2">
    <name type="scientific">Blattamonas nauphoetae</name>
    <dbReference type="NCBI Taxonomy" id="2049346"/>
    <lineage>
        <taxon>Eukaryota</taxon>
        <taxon>Metamonada</taxon>
        <taxon>Preaxostyla</taxon>
        <taxon>Oxymonadida</taxon>
        <taxon>Blattamonas</taxon>
    </lineage>
</organism>
<dbReference type="Proteomes" id="UP001281761">
    <property type="component" value="Unassembled WGS sequence"/>
</dbReference>
<name>A0ABQ9XY78_9EUKA</name>